<accession>A0A812APA1</accession>
<dbReference type="InterPro" id="IPR039151">
    <property type="entry name" value="INTU"/>
</dbReference>
<comment type="subcellular location">
    <subcellularLocation>
        <location evidence="2">Cell surface</location>
    </subcellularLocation>
    <subcellularLocation>
        <location evidence="1">Cytoplasm</location>
        <location evidence="1">Cytoskeleton</location>
        <location evidence="1">Cilium basal body</location>
    </subcellularLocation>
</comment>
<name>A0A812APA1_ACAPH</name>
<comment type="similarity">
    <text evidence="3">Belongs to the inturned family.</text>
</comment>
<evidence type="ECO:0000256" key="3">
    <source>
        <dbReference type="ARBA" id="ARBA00010034"/>
    </source>
</evidence>
<evidence type="ECO:0000256" key="1">
    <source>
        <dbReference type="ARBA" id="ARBA00004120"/>
    </source>
</evidence>
<feature type="domain" description="PDZ" evidence="9">
    <location>
        <begin position="123"/>
        <end position="211"/>
    </location>
</feature>
<dbReference type="GO" id="GO:0005737">
    <property type="term" value="C:cytoplasm"/>
    <property type="evidence" value="ECO:0007669"/>
    <property type="project" value="TreeGrafter"/>
</dbReference>
<organism evidence="10 11">
    <name type="scientific">Acanthosepion pharaonis</name>
    <name type="common">Pharaoh cuttlefish</name>
    <name type="synonym">Sepia pharaonis</name>
    <dbReference type="NCBI Taxonomy" id="158019"/>
    <lineage>
        <taxon>Eukaryota</taxon>
        <taxon>Metazoa</taxon>
        <taxon>Spiralia</taxon>
        <taxon>Lophotrochozoa</taxon>
        <taxon>Mollusca</taxon>
        <taxon>Cephalopoda</taxon>
        <taxon>Coleoidea</taxon>
        <taxon>Decapodiformes</taxon>
        <taxon>Sepiida</taxon>
        <taxon>Sepiina</taxon>
        <taxon>Sepiidae</taxon>
        <taxon>Acanthosepion</taxon>
    </lineage>
</organism>
<dbReference type="Pfam" id="PF19032">
    <property type="entry name" value="Intu_longin_2"/>
    <property type="match status" value="1"/>
</dbReference>
<dbReference type="InterPro" id="IPR036034">
    <property type="entry name" value="PDZ_sf"/>
</dbReference>
<dbReference type="GO" id="GO:0001736">
    <property type="term" value="P:establishment of planar polarity"/>
    <property type="evidence" value="ECO:0007669"/>
    <property type="project" value="InterPro"/>
</dbReference>
<evidence type="ECO:0000256" key="8">
    <source>
        <dbReference type="ARBA" id="ARBA00032633"/>
    </source>
</evidence>
<dbReference type="EMBL" id="CAHIKZ030000090">
    <property type="protein sequence ID" value="CAE1151030.1"/>
    <property type="molecule type" value="Genomic_DNA"/>
</dbReference>
<evidence type="ECO:0000313" key="10">
    <source>
        <dbReference type="EMBL" id="CAE1151030.1"/>
    </source>
</evidence>
<proteinExistence type="inferred from homology"/>
<dbReference type="GO" id="GO:0016192">
    <property type="term" value="P:vesicle-mediated transport"/>
    <property type="evidence" value="ECO:0007669"/>
    <property type="project" value="InterPro"/>
</dbReference>
<evidence type="ECO:0000313" key="11">
    <source>
        <dbReference type="Proteomes" id="UP000597762"/>
    </source>
</evidence>
<dbReference type="GO" id="GO:0060271">
    <property type="term" value="P:cilium assembly"/>
    <property type="evidence" value="ECO:0007669"/>
    <property type="project" value="InterPro"/>
</dbReference>
<protein>
    <recommendedName>
        <fullName evidence="4">Protein inturned</fullName>
    </recommendedName>
    <alternativeName>
        <fullName evidence="8">Inturned planar cell polarity effector homolog</fullName>
    </alternativeName>
</protein>
<evidence type="ECO:0000256" key="4">
    <source>
        <dbReference type="ARBA" id="ARBA00015639"/>
    </source>
</evidence>
<keyword evidence="7" id="KW-0970">Cilium biogenesis/degradation</keyword>
<dbReference type="GO" id="GO:0009986">
    <property type="term" value="C:cell surface"/>
    <property type="evidence" value="ECO:0007669"/>
    <property type="project" value="UniProtKB-SubCell"/>
</dbReference>
<dbReference type="InterPro" id="IPR043988">
    <property type="entry name" value="CCZ1/INTU_longin_2"/>
</dbReference>
<comment type="caution">
    <text evidence="10">The sequence shown here is derived from an EMBL/GenBank/DDBJ whole genome shotgun (WGS) entry which is preliminary data.</text>
</comment>
<reference evidence="10" key="1">
    <citation type="submission" date="2021-01" db="EMBL/GenBank/DDBJ databases">
        <authorList>
            <person name="Li R."/>
            <person name="Bekaert M."/>
        </authorList>
    </citation>
    <scope>NUCLEOTIDE SEQUENCE</scope>
    <source>
        <strain evidence="10">Farmed</strain>
    </source>
</reference>
<dbReference type="GO" id="GO:0005929">
    <property type="term" value="C:cilium"/>
    <property type="evidence" value="ECO:0007669"/>
    <property type="project" value="TreeGrafter"/>
</dbReference>
<evidence type="ECO:0000256" key="5">
    <source>
        <dbReference type="ARBA" id="ARBA00022473"/>
    </source>
</evidence>
<dbReference type="Pfam" id="PF19031">
    <property type="entry name" value="Intu_longin_1"/>
    <property type="match status" value="1"/>
</dbReference>
<evidence type="ECO:0000256" key="2">
    <source>
        <dbReference type="ARBA" id="ARBA00004241"/>
    </source>
</evidence>
<dbReference type="InterPro" id="IPR001478">
    <property type="entry name" value="PDZ"/>
</dbReference>
<dbReference type="Proteomes" id="UP000597762">
    <property type="component" value="Unassembled WGS sequence"/>
</dbReference>
<dbReference type="PANTHER" id="PTHR21082">
    <property type="entry name" value="PROTEIN INTURNED"/>
    <property type="match status" value="1"/>
</dbReference>
<dbReference type="AlphaFoldDB" id="A0A812APA1"/>
<dbReference type="GO" id="GO:0007399">
    <property type="term" value="P:nervous system development"/>
    <property type="evidence" value="ECO:0007669"/>
    <property type="project" value="TreeGrafter"/>
</dbReference>
<dbReference type="Pfam" id="PF19033">
    <property type="entry name" value="Intu_longin_3"/>
    <property type="match status" value="1"/>
</dbReference>
<dbReference type="SUPFAM" id="SSF50156">
    <property type="entry name" value="PDZ domain-like"/>
    <property type="match status" value="1"/>
</dbReference>
<sequence>MSDGRVVLPWSQTYSKPAWSYHIGEQGDVFFVEPSHKIFLHKKNPSQTGICHGSENRTIKNLGSKPNVDFISVDSQSNESSNCSLSLDSIKSQNSNSNRKDIFLLPKLCDEKDDISDVELFEKLFGIVLCSYNLKLPKTNSVKNKPQALNDRKLIVQKVVIGSQAQRTQNIHKGDILISIDDKKVSWNTLRTVLLYAKKQVPLKLTFQTPVVVGSPNSETKSGIKSPFCENLMLSSSGEDLDSLMSSLDAHKCKLLCLSLETIQCDLDFGQDIIYEFPFQSNKLTEVRGIFITLNQLLEDIVWSETKCSTISYENLTINVAYHKEQNNILLFLMPSELCPQFVLISILDNLIKTLVVLFGNAFKPFCVSQNHLQLNQILTLLFHQLLPILNGKSSINMFSITNCHSEARWFFLEEEIKLMLDELIGDFESADFAYFDDLILPRRSYIIKGCCILYKGYMVCNHLPVNELLDVWSVLRVLGLVQFSQDHSYNELIIWHKVFLSQSNCSTPGYCTKKNNHSLLIVGQKQCLMCSILISDSSEDKPNIPDPQLIDQALLTLKQIETEGILECCDKRFSSPADISLGNPEIFVMSLDGIRSSKLFPTSEDGYLTGRVDEFLAHQGSQRSYGSNDSCASGNSTEKGKFPSLNGLFDMSGLTQSLSSVSKADQHNYNRCVKDVNSVLFHYVCIDRLEGIFMDKAEHCNRGTLCKQVIDNFNRCSLQIHAFFQETKQKMNRKKASSCKSSKASGYIREHGVLFNCFLQSPGNNKISGMLTYWVVGRMFAEPIEKEIYVCYHESIKQNLVELAYQTCFSLIA</sequence>
<keyword evidence="11" id="KW-1185">Reference proteome</keyword>
<dbReference type="PANTHER" id="PTHR21082:SF4">
    <property type="entry name" value="PROTEIN INTURNED"/>
    <property type="match status" value="1"/>
</dbReference>
<keyword evidence="5" id="KW-0217">Developmental protein</keyword>
<gene>
    <name evidence="10" type="ORF">SPHA_3051</name>
</gene>
<dbReference type="InterPro" id="IPR043987">
    <property type="entry name" value="CCZ1/INTU/HSP4_longin_1"/>
</dbReference>
<keyword evidence="6" id="KW-0963">Cytoplasm</keyword>
<evidence type="ECO:0000259" key="9">
    <source>
        <dbReference type="SMART" id="SM00228"/>
    </source>
</evidence>
<dbReference type="OrthoDB" id="10038586at2759"/>
<evidence type="ECO:0000256" key="6">
    <source>
        <dbReference type="ARBA" id="ARBA00022490"/>
    </source>
</evidence>
<evidence type="ECO:0000256" key="7">
    <source>
        <dbReference type="ARBA" id="ARBA00022794"/>
    </source>
</evidence>
<dbReference type="InterPro" id="IPR043989">
    <property type="entry name" value="CCZ1/INTU/HSP4_longin_3"/>
</dbReference>
<dbReference type="SMART" id="SM00228">
    <property type="entry name" value="PDZ"/>
    <property type="match status" value="1"/>
</dbReference>